<dbReference type="InterPro" id="IPR009030">
    <property type="entry name" value="Growth_fac_rcpt_cys_sf"/>
</dbReference>
<feature type="domain" description="EGF-like" evidence="3">
    <location>
        <begin position="344"/>
        <end position="379"/>
    </location>
</feature>
<dbReference type="GeneID" id="111114709"/>
<feature type="domain" description="EGF-like" evidence="3">
    <location>
        <begin position="239"/>
        <end position="274"/>
    </location>
</feature>
<feature type="domain" description="EGF-like" evidence="3">
    <location>
        <begin position="381"/>
        <end position="413"/>
    </location>
</feature>
<sequence>MSTLYIIVGLGVYCLAYENIALNKPAFQHYPYPYADKMGGEHLIQAGNAVDGLRSNLSVWAGQCVISDIGKQNATLWVNLGSIFSIHHITIYYRTGNAPWGRNNGFTSRFLGFSLYVSNTTNKSDGTLCFEDTNFNLDTIPAVFNTTCFLHEQYVIYYNERLAWKTYPVGYSEYAFNELCELEVFGCLRGYYGFTCNIPCSEHCLSDCHIETGNCQGCKPGYRGDRCELKCEIGKHGYQCQSTCGFCLVASQCSHVDGTCLTGCSAGYIGSLCKTKCEIGKYGNQCQSTCGACLDPNKCSHVDGTCLTGCASGYTGSLCKTKCNKNKYGLNCSETCGNCHDLSECHYINGSCLNGCGPGFLGEKCNLECSPGFYGVECLQECSSFCKRSRDCNHVTGFCKNGCKTGWQGSDCFEVLGSQLDTISDWKLRFYGMLGAFCVLVISIGLLVAYIIIITRRQKKRNASQYKQDKPTKQTESQYCEAHATETADGGYQELGEINTISATYQNLETR</sequence>
<feature type="transmembrane region" description="Helical" evidence="2">
    <location>
        <begin position="430"/>
        <end position="453"/>
    </location>
</feature>
<dbReference type="KEGG" id="cvn:111114709"/>
<feature type="domain" description="EGF-like" evidence="3">
    <location>
        <begin position="199"/>
        <end position="228"/>
    </location>
</feature>
<evidence type="ECO:0000256" key="1">
    <source>
        <dbReference type="ARBA" id="ARBA00022536"/>
    </source>
</evidence>
<dbReference type="PANTHER" id="PTHR24043:SF8">
    <property type="entry name" value="EGF-LIKE DOMAIN-CONTAINING PROTEIN"/>
    <property type="match status" value="1"/>
</dbReference>
<dbReference type="SMART" id="SM00181">
    <property type="entry name" value="EGF"/>
    <property type="match status" value="5"/>
</dbReference>
<dbReference type="GO" id="GO:0005044">
    <property type="term" value="F:scavenger receptor activity"/>
    <property type="evidence" value="ECO:0007669"/>
    <property type="project" value="InterPro"/>
</dbReference>
<dbReference type="SUPFAM" id="SSF57184">
    <property type="entry name" value="Growth factor receptor domain"/>
    <property type="match status" value="1"/>
</dbReference>
<protein>
    <submittedName>
        <fullName evidence="5">Protein draper-like isoform X1</fullName>
    </submittedName>
</protein>
<dbReference type="InterPro" id="IPR008979">
    <property type="entry name" value="Galactose-bd-like_sf"/>
</dbReference>
<keyword evidence="2" id="KW-0472">Membrane</keyword>
<dbReference type="InterPro" id="IPR000742">
    <property type="entry name" value="EGF"/>
</dbReference>
<evidence type="ECO:0000313" key="4">
    <source>
        <dbReference type="Proteomes" id="UP000694844"/>
    </source>
</evidence>
<keyword evidence="4" id="KW-1185">Reference proteome</keyword>
<reference evidence="5" key="1">
    <citation type="submission" date="2025-08" db="UniProtKB">
        <authorList>
            <consortium name="RefSeq"/>
        </authorList>
    </citation>
    <scope>IDENTIFICATION</scope>
    <source>
        <tissue evidence="5">Whole sample</tissue>
    </source>
</reference>
<keyword evidence="2" id="KW-0812">Transmembrane</keyword>
<dbReference type="SUPFAM" id="SSF49785">
    <property type="entry name" value="Galactose-binding domain-like"/>
    <property type="match status" value="1"/>
</dbReference>
<gene>
    <name evidence="5" type="primary">LOC111114709</name>
</gene>
<evidence type="ECO:0000256" key="2">
    <source>
        <dbReference type="SAM" id="Phobius"/>
    </source>
</evidence>
<evidence type="ECO:0000259" key="3">
    <source>
        <dbReference type="SMART" id="SM00181"/>
    </source>
</evidence>
<dbReference type="Proteomes" id="UP000694844">
    <property type="component" value="Chromosome 9"/>
</dbReference>
<feature type="domain" description="EGF-like" evidence="3">
    <location>
        <begin position="285"/>
        <end position="320"/>
    </location>
</feature>
<proteinExistence type="predicted"/>
<keyword evidence="2" id="KW-1133">Transmembrane helix</keyword>
<organism evidence="4 5">
    <name type="scientific">Crassostrea virginica</name>
    <name type="common">Eastern oyster</name>
    <dbReference type="NCBI Taxonomy" id="6565"/>
    <lineage>
        <taxon>Eukaryota</taxon>
        <taxon>Metazoa</taxon>
        <taxon>Spiralia</taxon>
        <taxon>Lophotrochozoa</taxon>
        <taxon>Mollusca</taxon>
        <taxon>Bivalvia</taxon>
        <taxon>Autobranchia</taxon>
        <taxon>Pteriomorphia</taxon>
        <taxon>Ostreida</taxon>
        <taxon>Ostreoidea</taxon>
        <taxon>Ostreidae</taxon>
        <taxon>Crassostrea</taxon>
    </lineage>
</organism>
<accession>A0A8B8BZM7</accession>
<dbReference type="Gene3D" id="2.170.300.10">
    <property type="entry name" value="Tie2 ligand-binding domain superfamily"/>
    <property type="match status" value="1"/>
</dbReference>
<dbReference type="PANTHER" id="PTHR24043">
    <property type="entry name" value="SCAVENGER RECEPTOR CLASS F"/>
    <property type="match status" value="1"/>
</dbReference>
<name>A0A8B8BZM7_CRAVI</name>
<dbReference type="RefSeq" id="XP_022308847.1">
    <property type="nucleotide sequence ID" value="XM_022453139.1"/>
</dbReference>
<dbReference type="OrthoDB" id="10252017at2759"/>
<keyword evidence="1" id="KW-0245">EGF-like domain</keyword>
<dbReference type="Gene3D" id="2.60.120.260">
    <property type="entry name" value="Galactose-binding domain-like"/>
    <property type="match status" value="1"/>
</dbReference>
<evidence type="ECO:0000313" key="5">
    <source>
        <dbReference type="RefSeq" id="XP_022308847.1"/>
    </source>
</evidence>
<dbReference type="InterPro" id="IPR042635">
    <property type="entry name" value="MEGF10/SREC1/2-like"/>
</dbReference>
<dbReference type="AlphaFoldDB" id="A0A8B8BZM7"/>